<dbReference type="AlphaFoldDB" id="A0A511HPL4"/>
<protein>
    <recommendedName>
        <fullName evidence="6">Lipoprotein</fullName>
    </recommendedName>
</protein>
<reference evidence="3 4" key="1">
    <citation type="submission" date="2016-10" db="EMBL/GenBank/DDBJ databases">
        <authorList>
            <person name="Varghese N."/>
            <person name="Submissions S."/>
        </authorList>
    </citation>
    <scope>NUCLEOTIDE SEQUENCE [LARGE SCALE GENOMIC DNA]</scope>
    <source>
        <strain evidence="3 4">DSM 2260</strain>
    </source>
</reference>
<evidence type="ECO:0000256" key="1">
    <source>
        <dbReference type="SAM" id="SignalP"/>
    </source>
</evidence>
<dbReference type="EMBL" id="FNAJ01000001">
    <property type="protein sequence ID" value="SDD41735.1"/>
    <property type="molecule type" value="Genomic_DNA"/>
</dbReference>
<reference evidence="2 5" key="2">
    <citation type="submission" date="2019-07" db="EMBL/GenBank/DDBJ databases">
        <title>Whole genome shotgun sequence of Myxococcus virescens NBRC 100334.</title>
        <authorList>
            <person name="Hosoyama A."/>
            <person name="Uohara A."/>
            <person name="Ohji S."/>
            <person name="Ichikawa N."/>
        </authorList>
    </citation>
    <scope>NUCLEOTIDE SEQUENCE [LARGE SCALE GENOMIC DNA]</scope>
    <source>
        <strain evidence="2 5">NBRC 100334</strain>
    </source>
</reference>
<feature type="chain" id="PRO_5022743130" description="Lipoprotein" evidence="1">
    <location>
        <begin position="25"/>
        <end position="272"/>
    </location>
</feature>
<keyword evidence="4" id="KW-1185">Reference proteome</keyword>
<evidence type="ECO:0008006" key="6">
    <source>
        <dbReference type="Google" id="ProtNLM"/>
    </source>
</evidence>
<accession>A0A511HPL4</accession>
<organism evidence="2 5">
    <name type="scientific">Myxococcus virescens</name>
    <dbReference type="NCBI Taxonomy" id="83456"/>
    <lineage>
        <taxon>Bacteria</taxon>
        <taxon>Pseudomonadati</taxon>
        <taxon>Myxococcota</taxon>
        <taxon>Myxococcia</taxon>
        <taxon>Myxococcales</taxon>
        <taxon>Cystobacterineae</taxon>
        <taxon>Myxococcaceae</taxon>
        <taxon>Myxococcus</taxon>
    </lineage>
</organism>
<dbReference type="Proteomes" id="UP000321224">
    <property type="component" value="Unassembled WGS sequence"/>
</dbReference>
<gene>
    <name evidence="2" type="ORF">MVI01_70790</name>
    <name evidence="3" type="ORF">SAMN04488504_101803</name>
</gene>
<comment type="caution">
    <text evidence="2">The sequence shown here is derived from an EMBL/GenBank/DDBJ whole genome shotgun (WGS) entry which is preliminary data.</text>
</comment>
<dbReference type="RefSeq" id="WP_090485614.1">
    <property type="nucleotide sequence ID" value="NZ_BJVY01000067.1"/>
</dbReference>
<evidence type="ECO:0000313" key="3">
    <source>
        <dbReference type="EMBL" id="SDD41735.1"/>
    </source>
</evidence>
<evidence type="ECO:0000313" key="5">
    <source>
        <dbReference type="Proteomes" id="UP000321224"/>
    </source>
</evidence>
<dbReference type="EMBL" id="BJVY01000067">
    <property type="protein sequence ID" value="GEL75295.1"/>
    <property type="molecule type" value="Genomic_DNA"/>
</dbReference>
<proteinExistence type="predicted"/>
<evidence type="ECO:0000313" key="4">
    <source>
        <dbReference type="Proteomes" id="UP000198717"/>
    </source>
</evidence>
<dbReference type="PROSITE" id="PS51257">
    <property type="entry name" value="PROKAR_LIPOPROTEIN"/>
    <property type="match status" value="1"/>
</dbReference>
<dbReference type="Proteomes" id="UP000198717">
    <property type="component" value="Unassembled WGS sequence"/>
</dbReference>
<feature type="signal peptide" evidence="1">
    <location>
        <begin position="1"/>
        <end position="24"/>
    </location>
</feature>
<sequence length="272" mass="29034">MSIKLTGRLMAAALLSLTAAGCQGEESQPAEADALSAQEAPVKQQCVETSAGITNCATGNAKLERTEKGLNVTGLEKAASDGVSSNFAAATQWEQKAVFEDVAKAGQGFALAARDGEQVVSTIQVGIGREPGQVTFHPQFTGTPGGSTYSVYVYNGGQFQGRHINRGLWFPMDASWYDIHIRFTPIHIGFRNHMTFGFNDPIPTGACVWSFRSATPGAFTFNFDGREVSGDHVEFVEELGDGHYPYTSFSAIDLTAAASALTIHSESVIRGK</sequence>
<keyword evidence="1" id="KW-0732">Signal</keyword>
<name>A0A511HPL4_9BACT</name>
<evidence type="ECO:0000313" key="2">
    <source>
        <dbReference type="EMBL" id="GEL75295.1"/>
    </source>
</evidence>